<dbReference type="RefSeq" id="WP_227570405.1">
    <property type="nucleotide sequence ID" value="NZ_CP101988.1"/>
</dbReference>
<feature type="transmembrane region" description="Helical" evidence="2">
    <location>
        <begin position="132"/>
        <end position="151"/>
    </location>
</feature>
<keyword evidence="2" id="KW-1133">Transmembrane helix</keyword>
<evidence type="ECO:0000313" key="4">
    <source>
        <dbReference type="Proteomes" id="UP001316189"/>
    </source>
</evidence>
<keyword evidence="2" id="KW-0812">Transmembrane</keyword>
<feature type="transmembrane region" description="Helical" evidence="2">
    <location>
        <begin position="78"/>
        <end position="111"/>
    </location>
</feature>
<feature type="compositionally biased region" description="Low complexity" evidence="1">
    <location>
        <begin position="23"/>
        <end position="32"/>
    </location>
</feature>
<evidence type="ECO:0000256" key="2">
    <source>
        <dbReference type="SAM" id="Phobius"/>
    </source>
</evidence>
<keyword evidence="2" id="KW-0472">Membrane</keyword>
<proteinExistence type="predicted"/>
<name>A0ABY5KW35_9CELL</name>
<feature type="region of interest" description="Disordered" evidence="1">
    <location>
        <begin position="1"/>
        <end position="61"/>
    </location>
</feature>
<dbReference type="Proteomes" id="UP001316189">
    <property type="component" value="Chromosome"/>
</dbReference>
<organism evidence="3 4">
    <name type="scientific">Cellulomonas chengniuliangii</name>
    <dbReference type="NCBI Taxonomy" id="2968084"/>
    <lineage>
        <taxon>Bacteria</taxon>
        <taxon>Bacillati</taxon>
        <taxon>Actinomycetota</taxon>
        <taxon>Actinomycetes</taxon>
        <taxon>Micrococcales</taxon>
        <taxon>Cellulomonadaceae</taxon>
        <taxon>Cellulomonas</taxon>
    </lineage>
</organism>
<protein>
    <submittedName>
        <fullName evidence="3">DUF3017 domain-containing protein</fullName>
    </submittedName>
</protein>
<keyword evidence="4" id="KW-1185">Reference proteome</keyword>
<dbReference type="Pfam" id="PF11222">
    <property type="entry name" value="DUF3017"/>
    <property type="match status" value="1"/>
</dbReference>
<reference evidence="3 4" key="1">
    <citation type="submission" date="2022-07" db="EMBL/GenBank/DDBJ databases">
        <title>Novel species in genus cellulomonas.</title>
        <authorList>
            <person name="Ye L."/>
        </authorList>
    </citation>
    <scope>NUCLEOTIDE SEQUENCE [LARGE SCALE GENOMIC DNA]</scope>
    <source>
        <strain evidence="4">zg-Y338</strain>
    </source>
</reference>
<accession>A0ABY5KW35</accession>
<sequence length="154" mass="15133">MPSPGQSSPEQPSPAPARPSPSSPADGAADQPLGAPSPRASGPTPVVVAPPVPPEEKPLDPRQIARASLAAGRNASLWWVSAGVAVATAVAVVAGMSWGALSLALMLVAAAVARAIAPEGHPAALAVRSRPIDVAVLLGFAFAVGVLSQIVPAG</sequence>
<evidence type="ECO:0000256" key="1">
    <source>
        <dbReference type="SAM" id="MobiDB-lite"/>
    </source>
</evidence>
<feature type="compositionally biased region" description="Low complexity" evidence="1">
    <location>
        <begin position="1"/>
        <end position="10"/>
    </location>
</feature>
<gene>
    <name evidence="3" type="ORF">NP064_13185</name>
</gene>
<feature type="compositionally biased region" description="Pro residues" evidence="1">
    <location>
        <begin position="11"/>
        <end position="22"/>
    </location>
</feature>
<evidence type="ECO:0000313" key="3">
    <source>
        <dbReference type="EMBL" id="UUI74732.1"/>
    </source>
</evidence>
<dbReference type="InterPro" id="IPR021385">
    <property type="entry name" value="DUF3017"/>
</dbReference>
<dbReference type="EMBL" id="CP101988">
    <property type="protein sequence ID" value="UUI74732.1"/>
    <property type="molecule type" value="Genomic_DNA"/>
</dbReference>